<evidence type="ECO:0000313" key="2">
    <source>
        <dbReference type="EMBL" id="BCR06672.1"/>
    </source>
</evidence>
<protein>
    <recommendedName>
        <fullName evidence="4">ABC transporter substrate-binding protein</fullName>
    </recommendedName>
</protein>
<dbReference type="Pfam" id="PF04392">
    <property type="entry name" value="ABC_sub_bind"/>
    <property type="match status" value="1"/>
</dbReference>
<feature type="chain" id="PRO_5045195332" description="ABC transporter substrate-binding protein" evidence="1">
    <location>
        <begin position="28"/>
        <end position="319"/>
    </location>
</feature>
<evidence type="ECO:0000313" key="3">
    <source>
        <dbReference type="Proteomes" id="UP001319827"/>
    </source>
</evidence>
<dbReference type="SUPFAM" id="SSF53822">
    <property type="entry name" value="Periplasmic binding protein-like I"/>
    <property type="match status" value="1"/>
</dbReference>
<reference evidence="2 3" key="2">
    <citation type="journal article" date="2021" name="Int. J. Syst. Evol. Microbiol.">
        <title>Isolation and Polyphasic Characterization of Desulfuromonas versatilis sp. Nov., an Electrogenic Bacteria Capable of Versatile Metabolism Isolated from a Graphene Oxide-Reducing Enrichment Culture.</title>
        <authorList>
            <person name="Xie L."/>
            <person name="Yoshida N."/>
            <person name="Ishii S."/>
            <person name="Meng L."/>
        </authorList>
    </citation>
    <scope>NUCLEOTIDE SEQUENCE [LARGE SCALE GENOMIC DNA]</scope>
    <source>
        <strain evidence="2 3">NIT-T3</strain>
    </source>
</reference>
<name>A0ABN6E2W4_9BACT</name>
<dbReference type="InterPro" id="IPR028082">
    <property type="entry name" value="Peripla_BP_I"/>
</dbReference>
<reference evidence="2 3" key="1">
    <citation type="journal article" date="2016" name="C (Basel)">
        <title>Selective Growth of and Electricity Production by Marine Exoelectrogenic Bacteria in Self-Aggregated Hydrogel of Microbially Reduced Graphene Oxide.</title>
        <authorList>
            <person name="Yoshida N."/>
            <person name="Goto Y."/>
            <person name="Miyata Y."/>
        </authorList>
    </citation>
    <scope>NUCLEOTIDE SEQUENCE [LARGE SCALE GENOMIC DNA]</scope>
    <source>
        <strain evidence="2 3">NIT-T3</strain>
    </source>
</reference>
<dbReference type="Gene3D" id="3.40.50.2300">
    <property type="match status" value="2"/>
</dbReference>
<dbReference type="PANTHER" id="PTHR35271">
    <property type="entry name" value="ABC TRANSPORTER, SUBSTRATE-BINDING LIPOPROTEIN-RELATED"/>
    <property type="match status" value="1"/>
</dbReference>
<sequence>MSPERPLRRFCLLAAAALLLGAAAGRAAEPYPSIAMFEWQPDGAVESGFRDGVQKHHPDARFYVYNAAGDQTLLSHYLETALQRRHDLYYVSGTAAAAPLLARVREVPVVFTMVQDPVDAGLIASWESSENNATGISNRVPVLNQLKALKQIVPFTRLGVVYNPGNPDSRQQLRELERLQPFLGFALEKFPVTAPQQAADLPLQRRRGLEAIYLTRDPLLERLGQRLLEQVHQAGLPSLAADMSLVTRKGALLGLVPDEYRIGRLAALNALEALEGTAPTAIPSRSLDFFMVAVNMQTARRLGVQIPLSLLVIADTIVR</sequence>
<dbReference type="InterPro" id="IPR007487">
    <property type="entry name" value="ABC_transpt-TYRBP-like"/>
</dbReference>
<dbReference type="EMBL" id="AP024355">
    <property type="protein sequence ID" value="BCR06672.1"/>
    <property type="molecule type" value="Genomic_DNA"/>
</dbReference>
<proteinExistence type="predicted"/>
<dbReference type="CDD" id="cd06325">
    <property type="entry name" value="PBP1_ABC_unchar_transporter"/>
    <property type="match status" value="1"/>
</dbReference>
<keyword evidence="1" id="KW-0732">Signal</keyword>
<dbReference type="Proteomes" id="UP001319827">
    <property type="component" value="Chromosome"/>
</dbReference>
<keyword evidence="3" id="KW-1185">Reference proteome</keyword>
<evidence type="ECO:0008006" key="4">
    <source>
        <dbReference type="Google" id="ProtNLM"/>
    </source>
</evidence>
<organism evidence="2 3">
    <name type="scientific">Desulfuromonas versatilis</name>
    <dbReference type="NCBI Taxonomy" id="2802975"/>
    <lineage>
        <taxon>Bacteria</taxon>
        <taxon>Pseudomonadati</taxon>
        <taxon>Thermodesulfobacteriota</taxon>
        <taxon>Desulfuromonadia</taxon>
        <taxon>Desulfuromonadales</taxon>
        <taxon>Desulfuromonadaceae</taxon>
        <taxon>Desulfuromonas</taxon>
    </lineage>
</organism>
<accession>A0ABN6E2W4</accession>
<dbReference type="RefSeq" id="WP_221250056.1">
    <property type="nucleotide sequence ID" value="NZ_AP024355.1"/>
</dbReference>
<dbReference type="PANTHER" id="PTHR35271:SF1">
    <property type="entry name" value="ABC TRANSPORTER, SUBSTRATE-BINDING LIPOPROTEIN"/>
    <property type="match status" value="1"/>
</dbReference>
<evidence type="ECO:0000256" key="1">
    <source>
        <dbReference type="SAM" id="SignalP"/>
    </source>
</evidence>
<gene>
    <name evidence="2" type="ORF">DESUT3_37410</name>
</gene>
<feature type="signal peptide" evidence="1">
    <location>
        <begin position="1"/>
        <end position="27"/>
    </location>
</feature>